<dbReference type="Gene3D" id="3.40.50.300">
    <property type="entry name" value="P-loop containing nucleotide triphosphate hydrolases"/>
    <property type="match status" value="1"/>
</dbReference>
<dbReference type="Pfam" id="PF00005">
    <property type="entry name" value="ABC_tran"/>
    <property type="match status" value="1"/>
</dbReference>
<dbReference type="InterPro" id="IPR050086">
    <property type="entry name" value="MetN_ABC_transporter-like"/>
</dbReference>
<comment type="subcellular location">
    <subcellularLocation>
        <location evidence="1">Cell membrane</location>
        <topology evidence="1">Peripheral membrane protein</topology>
    </subcellularLocation>
</comment>
<dbReference type="EMBL" id="CP018191">
    <property type="protein sequence ID" value="APH54131.1"/>
    <property type="molecule type" value="Genomic_DNA"/>
</dbReference>
<feature type="domain" description="ABC transporter" evidence="9">
    <location>
        <begin position="17"/>
        <end position="261"/>
    </location>
</feature>
<evidence type="ECO:0000256" key="3">
    <source>
        <dbReference type="ARBA" id="ARBA00022448"/>
    </source>
</evidence>
<keyword evidence="3" id="KW-0813">Transport</keyword>
<protein>
    <submittedName>
        <fullName evidence="10">Gln/Arg/Lys/His transport ATP-binding protein</fullName>
    </submittedName>
</protein>
<evidence type="ECO:0000256" key="2">
    <source>
        <dbReference type="ARBA" id="ARBA00005417"/>
    </source>
</evidence>
<dbReference type="SUPFAM" id="SSF52540">
    <property type="entry name" value="P-loop containing nucleoside triphosphate hydrolases"/>
    <property type="match status" value="1"/>
</dbReference>
<dbReference type="GO" id="GO:0015424">
    <property type="term" value="F:ABC-type amino acid transporter activity"/>
    <property type="evidence" value="ECO:0007669"/>
    <property type="project" value="InterPro"/>
</dbReference>
<evidence type="ECO:0000256" key="4">
    <source>
        <dbReference type="ARBA" id="ARBA00022475"/>
    </source>
</evidence>
<dbReference type="InterPro" id="IPR017871">
    <property type="entry name" value="ABC_transporter-like_CS"/>
</dbReference>
<dbReference type="GO" id="GO:0016887">
    <property type="term" value="F:ATP hydrolysis activity"/>
    <property type="evidence" value="ECO:0007669"/>
    <property type="project" value="InterPro"/>
</dbReference>
<dbReference type="PANTHER" id="PTHR43166:SF9">
    <property type="entry name" value="GLUTAMATE_ASPARTATE IMPORT ATP-BINDING PROTEIN GLTL"/>
    <property type="match status" value="1"/>
</dbReference>
<evidence type="ECO:0000313" key="11">
    <source>
        <dbReference type="Proteomes" id="UP000182373"/>
    </source>
</evidence>
<dbReference type="InterPro" id="IPR003439">
    <property type="entry name" value="ABC_transporter-like_ATP-bd"/>
</dbReference>
<dbReference type="GO" id="GO:0005886">
    <property type="term" value="C:plasma membrane"/>
    <property type="evidence" value="ECO:0007669"/>
    <property type="project" value="UniProtKB-SubCell"/>
</dbReference>
<dbReference type="PROSITE" id="PS50893">
    <property type="entry name" value="ABC_TRANSPORTER_2"/>
    <property type="match status" value="1"/>
</dbReference>
<keyword evidence="4" id="KW-1003">Cell membrane</keyword>
<keyword evidence="6 10" id="KW-0067">ATP-binding</keyword>
<dbReference type="PANTHER" id="PTHR43166">
    <property type="entry name" value="AMINO ACID IMPORT ATP-BINDING PROTEIN"/>
    <property type="match status" value="1"/>
</dbReference>
<proteinExistence type="inferred from homology"/>
<accession>A0AAC9K900</accession>
<dbReference type="InterPro" id="IPR030679">
    <property type="entry name" value="ABC_ATPase_HisP-typ"/>
</dbReference>
<dbReference type="PROSITE" id="PS00211">
    <property type="entry name" value="ABC_TRANSPORTER_1"/>
    <property type="match status" value="1"/>
</dbReference>
<comment type="similarity">
    <text evidence="2">Belongs to the ABC transporter superfamily.</text>
</comment>
<keyword evidence="7" id="KW-0029">Amino-acid transport</keyword>
<keyword evidence="8" id="KW-0472">Membrane</keyword>
<gene>
    <name evidence="10" type="ORF">GbCGDNIH9_0876</name>
</gene>
<dbReference type="PIRSF" id="PIRSF039085">
    <property type="entry name" value="ABC_ATPase_HisP"/>
    <property type="match status" value="1"/>
</dbReference>
<evidence type="ECO:0000256" key="5">
    <source>
        <dbReference type="ARBA" id="ARBA00022741"/>
    </source>
</evidence>
<dbReference type="SMART" id="SM00382">
    <property type="entry name" value="AAA"/>
    <property type="match status" value="1"/>
</dbReference>
<evidence type="ECO:0000256" key="7">
    <source>
        <dbReference type="ARBA" id="ARBA00022970"/>
    </source>
</evidence>
<evidence type="ECO:0000259" key="9">
    <source>
        <dbReference type="PROSITE" id="PS50893"/>
    </source>
</evidence>
<dbReference type="Proteomes" id="UP000182373">
    <property type="component" value="Chromosome"/>
</dbReference>
<evidence type="ECO:0000256" key="1">
    <source>
        <dbReference type="ARBA" id="ARBA00004202"/>
    </source>
</evidence>
<keyword evidence="5" id="KW-0547">Nucleotide-binding</keyword>
<sequence length="265" mass="29503">MKRHESVTDSPVEDAIVQIESLCKSFDGTEILRGVSLQIEQGDLVSIIGPSGCGKSTFLRCINFLEIPDSGRISVDGIALERSGANERWTTAMEERAHALREQVGMVFQGFHLFAHRTVAENVMMAPMIVKGLKKAAARDLAMHQLSRVGLAKFANRYPGTLSGGQQQRAAIARALAMSPKVMLYDEPTSALDPELVDEVLQVMRDLDADGMTQLIVTHEMRFARDASDYIVFMEGGEIVEVSDEDEIFENPRDPRTRRFLKRFS</sequence>
<dbReference type="InterPro" id="IPR003593">
    <property type="entry name" value="AAA+_ATPase"/>
</dbReference>
<dbReference type="GO" id="GO:0005524">
    <property type="term" value="F:ATP binding"/>
    <property type="evidence" value="ECO:0007669"/>
    <property type="project" value="UniProtKB-KW"/>
</dbReference>
<reference evidence="11" key="1">
    <citation type="submission" date="2016-11" db="EMBL/GenBank/DDBJ databases">
        <title>Comparative genomic and phenotypic analysis of Granulibacter bethesdensis clinical isolates from patients with chronic granulomatous disease.</title>
        <authorList>
            <person name="Zarember K.A."/>
            <person name="Porcella S.F."/>
            <person name="Chu J."/>
            <person name="Ding L."/>
            <person name="Dahlstrom E."/>
            <person name="Barbian K."/>
            <person name="Martens C."/>
            <person name="Sykora L."/>
            <person name="Kramer S."/>
            <person name="Pettinato A.M."/>
            <person name="Hong H."/>
            <person name="Wald G."/>
            <person name="Berg L.J."/>
            <person name="Rogge L.S."/>
            <person name="Greenberg D.E."/>
            <person name="Falcone E.L."/>
            <person name="Neves J.F."/>
            <person name="Simoes M.J."/>
            <person name="Casal M."/>
            <person name="Rodriguez-Lopez F.C."/>
            <person name="Zelazny A."/>
            <person name="Gallin J.I."/>
            <person name="Holland S.M."/>
        </authorList>
    </citation>
    <scope>NUCLEOTIDE SEQUENCE [LARGE SCALE GENOMIC DNA]</scope>
    <source>
        <strain evidence="11">NIH9.1</strain>
    </source>
</reference>
<dbReference type="AlphaFoldDB" id="A0AAC9K900"/>
<name>A0AAC9K900_9PROT</name>
<evidence type="ECO:0000313" key="10">
    <source>
        <dbReference type="EMBL" id="APH54131.1"/>
    </source>
</evidence>
<dbReference type="InterPro" id="IPR027417">
    <property type="entry name" value="P-loop_NTPase"/>
</dbReference>
<evidence type="ECO:0000256" key="8">
    <source>
        <dbReference type="ARBA" id="ARBA00023136"/>
    </source>
</evidence>
<organism evidence="10 11">
    <name type="scientific">Granulibacter bethesdensis</name>
    <dbReference type="NCBI Taxonomy" id="364410"/>
    <lineage>
        <taxon>Bacteria</taxon>
        <taxon>Pseudomonadati</taxon>
        <taxon>Pseudomonadota</taxon>
        <taxon>Alphaproteobacteria</taxon>
        <taxon>Acetobacterales</taxon>
        <taxon>Acetobacteraceae</taxon>
        <taxon>Granulibacter</taxon>
    </lineage>
</organism>
<dbReference type="CDD" id="cd03262">
    <property type="entry name" value="ABC_HisP_GlnQ"/>
    <property type="match status" value="1"/>
</dbReference>
<evidence type="ECO:0000256" key="6">
    <source>
        <dbReference type="ARBA" id="ARBA00022840"/>
    </source>
</evidence>